<keyword evidence="2" id="KW-0614">Plasmid</keyword>
<feature type="region of interest" description="Disordered" evidence="1">
    <location>
        <begin position="101"/>
        <end position="139"/>
    </location>
</feature>
<dbReference type="GeneID" id="95578574"/>
<sequence>MADELRERGQLVASLGSSLRSGRNSLGTVPKLLEDLLLDGGWKDFVTQLGDHVTYADDDFETFVCALPLKGLGASLDLVELIIGDRNDLLAEFYKVASRRDGRPRKTDDNVLSSPDEEAALPSPRKGRQAGNSKESAIRRLGRERPDLLAKVTAGELSPHRASIQAGWRKETATIPLEDPERIAQVLVRRLERSGAAAVEAALRRLLATEDEG</sequence>
<accession>A0ABY5Q799</accession>
<proteinExistence type="predicted"/>
<protein>
    <submittedName>
        <fullName evidence="2">Uncharacterized protein</fullName>
    </submittedName>
</protein>
<dbReference type="RefSeq" id="WP_257858059.1">
    <property type="nucleotide sequence ID" value="NZ_CP102515.1"/>
</dbReference>
<evidence type="ECO:0000313" key="3">
    <source>
        <dbReference type="Proteomes" id="UP001057738"/>
    </source>
</evidence>
<name>A0ABY5Q799_9ACTN</name>
<evidence type="ECO:0000313" key="2">
    <source>
        <dbReference type="EMBL" id="UUY52317.1"/>
    </source>
</evidence>
<geneLocation type="plasmid" evidence="2 3">
    <name>unnamed1</name>
</geneLocation>
<dbReference type="Proteomes" id="UP001057738">
    <property type="component" value="Plasmid unnamed1"/>
</dbReference>
<dbReference type="EMBL" id="CP102515">
    <property type="protein sequence ID" value="UUY52317.1"/>
    <property type="molecule type" value="Genomic_DNA"/>
</dbReference>
<evidence type="ECO:0000256" key="1">
    <source>
        <dbReference type="SAM" id="MobiDB-lite"/>
    </source>
</evidence>
<keyword evidence="3" id="KW-1185">Reference proteome</keyword>
<organism evidence="2 3">
    <name type="scientific">Streptomyces yangpuensis</name>
    <dbReference type="NCBI Taxonomy" id="1648182"/>
    <lineage>
        <taxon>Bacteria</taxon>
        <taxon>Bacillati</taxon>
        <taxon>Actinomycetota</taxon>
        <taxon>Actinomycetes</taxon>
        <taxon>Kitasatosporales</taxon>
        <taxon>Streptomycetaceae</taxon>
        <taxon>Streptomyces</taxon>
    </lineage>
</organism>
<reference evidence="2" key="1">
    <citation type="submission" date="2022-08" db="EMBL/GenBank/DDBJ databases">
        <authorList>
            <person name="Tian L."/>
        </authorList>
    </citation>
    <scope>NUCLEOTIDE SEQUENCE</scope>
    <source>
        <strain evidence="2">CM253</strain>
        <plasmid evidence="2">unnamed1</plasmid>
    </source>
</reference>
<gene>
    <name evidence="2" type="ORF">NRK68_34115</name>
</gene>